<dbReference type="GO" id="GO:0005886">
    <property type="term" value="C:plasma membrane"/>
    <property type="evidence" value="ECO:0007669"/>
    <property type="project" value="InterPro"/>
</dbReference>
<dbReference type="RefSeq" id="WP_106741984.1">
    <property type="nucleotide sequence ID" value="NZ_PXYY01000051.1"/>
</dbReference>
<reference evidence="7 8" key="1">
    <citation type="submission" date="2018-03" db="EMBL/GenBank/DDBJ databases">
        <title>Neisseria weixii sp. nov., isolated from the intestinal contents of Tibetan Plateau pika (Ochotona curzoniae) in Yushu, Qinghai Province, China.</title>
        <authorList>
            <person name="Gui Z."/>
        </authorList>
    </citation>
    <scope>NUCLEOTIDE SEQUENCE [LARGE SCALE GENOMIC DNA]</scope>
    <source>
        <strain evidence="7 8">ATCC 51483</strain>
    </source>
</reference>
<evidence type="ECO:0000256" key="3">
    <source>
        <dbReference type="ARBA" id="ARBA00022989"/>
    </source>
</evidence>
<evidence type="ECO:0000259" key="6">
    <source>
        <dbReference type="Pfam" id="PF06305"/>
    </source>
</evidence>
<evidence type="ECO:0000313" key="8">
    <source>
        <dbReference type="Proteomes" id="UP000241868"/>
    </source>
</evidence>
<feature type="transmembrane region" description="Helical" evidence="5">
    <location>
        <begin position="42"/>
        <end position="65"/>
    </location>
</feature>
<gene>
    <name evidence="7" type="ORF">C7N83_08405</name>
</gene>
<dbReference type="OrthoDB" id="8606682at2"/>
<dbReference type="Pfam" id="PF06305">
    <property type="entry name" value="LapA_dom"/>
    <property type="match status" value="1"/>
</dbReference>
<name>A0A2P7TZA8_9NEIS</name>
<sequence length="111" mass="12357">MKIVYLIIKIMILLVFLLLAVSNTQTVSFFYLPGQNVEMPLIVVLFGAFVVGIVFGMFALFGRLLGLRSEANRLRAEVKKHGRMTEQDIQKATPRVPAAISASTTTNLMQK</sequence>
<comment type="caution">
    <text evidence="7">The sequence shown here is derived from an EMBL/GenBank/DDBJ whole genome shotgun (WGS) entry which is preliminary data.</text>
</comment>
<organism evidence="7 8">
    <name type="scientific">Neisseria iguanae</name>
    <dbReference type="NCBI Taxonomy" id="90242"/>
    <lineage>
        <taxon>Bacteria</taxon>
        <taxon>Pseudomonadati</taxon>
        <taxon>Pseudomonadota</taxon>
        <taxon>Betaproteobacteria</taxon>
        <taxon>Neisseriales</taxon>
        <taxon>Neisseriaceae</taxon>
        <taxon>Neisseria</taxon>
    </lineage>
</organism>
<keyword evidence="2 5" id="KW-0812">Transmembrane</keyword>
<dbReference type="Proteomes" id="UP000241868">
    <property type="component" value="Unassembled WGS sequence"/>
</dbReference>
<evidence type="ECO:0000256" key="2">
    <source>
        <dbReference type="ARBA" id="ARBA00022692"/>
    </source>
</evidence>
<keyword evidence="4 5" id="KW-0472">Membrane</keyword>
<evidence type="ECO:0000256" key="1">
    <source>
        <dbReference type="ARBA" id="ARBA00022475"/>
    </source>
</evidence>
<accession>A0A2P7TZA8</accession>
<keyword evidence="8" id="KW-1185">Reference proteome</keyword>
<dbReference type="EMBL" id="PXYY01000051">
    <property type="protein sequence ID" value="PSJ80062.1"/>
    <property type="molecule type" value="Genomic_DNA"/>
</dbReference>
<dbReference type="AlphaFoldDB" id="A0A2P7TZA8"/>
<evidence type="ECO:0000313" key="7">
    <source>
        <dbReference type="EMBL" id="PSJ80062.1"/>
    </source>
</evidence>
<feature type="domain" description="Lipopolysaccharide assembly protein A" evidence="6">
    <location>
        <begin position="23"/>
        <end position="80"/>
    </location>
</feature>
<protein>
    <submittedName>
        <fullName evidence="7">DUF1049 domain-containing protein</fullName>
    </submittedName>
</protein>
<evidence type="ECO:0000256" key="5">
    <source>
        <dbReference type="SAM" id="Phobius"/>
    </source>
</evidence>
<keyword evidence="1" id="KW-1003">Cell membrane</keyword>
<dbReference type="InterPro" id="IPR010445">
    <property type="entry name" value="LapA_dom"/>
</dbReference>
<proteinExistence type="predicted"/>
<keyword evidence="3 5" id="KW-1133">Transmembrane helix</keyword>
<evidence type="ECO:0000256" key="4">
    <source>
        <dbReference type="ARBA" id="ARBA00023136"/>
    </source>
</evidence>